<comment type="caution">
    <text evidence="8">The sequence shown here is derived from an EMBL/GenBank/DDBJ whole genome shotgun (WGS) entry which is preliminary data.</text>
</comment>
<keyword evidence="4 6" id="KW-0472">Membrane</keyword>
<dbReference type="InterPro" id="IPR027417">
    <property type="entry name" value="P-loop_NTPase"/>
</dbReference>
<feature type="transmembrane region" description="Helical" evidence="6">
    <location>
        <begin position="133"/>
        <end position="155"/>
    </location>
</feature>
<dbReference type="PROSITE" id="PS50929">
    <property type="entry name" value="ABC_TM1F"/>
    <property type="match status" value="1"/>
</dbReference>
<dbReference type="GO" id="GO:0016887">
    <property type="term" value="F:ATP hydrolysis activity"/>
    <property type="evidence" value="ECO:0007669"/>
    <property type="project" value="InterPro"/>
</dbReference>
<feature type="transmembrane region" description="Helical" evidence="6">
    <location>
        <begin position="493"/>
        <end position="513"/>
    </location>
</feature>
<dbReference type="Pfam" id="PF00005">
    <property type="entry name" value="ABC_tran"/>
    <property type="match status" value="1"/>
</dbReference>
<dbReference type="PANTHER" id="PTHR24221">
    <property type="entry name" value="ATP-BINDING CASSETTE SUB-FAMILY B"/>
    <property type="match status" value="1"/>
</dbReference>
<dbReference type="InterPro" id="IPR036640">
    <property type="entry name" value="ABC1_TM_sf"/>
</dbReference>
<reference evidence="8 9" key="1">
    <citation type="submission" date="2017-06" db="EMBL/GenBank/DDBJ databases">
        <title>Comparative genomic analysis of Ambrosia Fusariam Clade fungi.</title>
        <authorList>
            <person name="Stajich J.E."/>
            <person name="Carrillo J."/>
            <person name="Kijimoto T."/>
            <person name="Eskalen A."/>
            <person name="O'Donnell K."/>
            <person name="Kasson M."/>
        </authorList>
    </citation>
    <scope>NUCLEOTIDE SEQUENCE [LARGE SCALE GENOMIC DNA]</scope>
    <source>
        <strain evidence="8 9">NRRL62606</strain>
    </source>
</reference>
<name>A0A428RIK8_9HYPO</name>
<feature type="transmembrane region" description="Helical" evidence="6">
    <location>
        <begin position="465"/>
        <end position="487"/>
    </location>
</feature>
<feature type="transmembrane region" description="Helical" evidence="6">
    <location>
        <begin position="103"/>
        <end position="127"/>
    </location>
</feature>
<keyword evidence="2 6" id="KW-0812">Transmembrane</keyword>
<keyword evidence="9" id="KW-1185">Reference proteome</keyword>
<feature type="transmembrane region" description="Helical" evidence="6">
    <location>
        <begin position="73"/>
        <end position="91"/>
    </location>
</feature>
<organism evidence="8 9">
    <name type="scientific">Fusarium floridanum</name>
    <dbReference type="NCBI Taxonomy" id="1325733"/>
    <lineage>
        <taxon>Eukaryota</taxon>
        <taxon>Fungi</taxon>
        <taxon>Dikarya</taxon>
        <taxon>Ascomycota</taxon>
        <taxon>Pezizomycotina</taxon>
        <taxon>Sordariomycetes</taxon>
        <taxon>Hypocreomycetidae</taxon>
        <taxon>Hypocreales</taxon>
        <taxon>Nectriaceae</taxon>
        <taxon>Fusarium</taxon>
        <taxon>Fusarium solani species complex</taxon>
    </lineage>
</organism>
<dbReference type="InterPro" id="IPR039421">
    <property type="entry name" value="Type_1_exporter"/>
</dbReference>
<dbReference type="Gene3D" id="3.40.50.300">
    <property type="entry name" value="P-loop containing nucleotide triphosphate hydrolases"/>
    <property type="match status" value="1"/>
</dbReference>
<gene>
    <name evidence="8" type="ORF">CEP51_009177</name>
</gene>
<feature type="transmembrane region" description="Helical" evidence="6">
    <location>
        <begin position="236"/>
        <end position="260"/>
    </location>
</feature>
<evidence type="ECO:0000256" key="6">
    <source>
        <dbReference type="SAM" id="Phobius"/>
    </source>
</evidence>
<sequence>MWDLRAALEVSQTALGAVSCLYFAVGIQFKQAEARRRERTPFICFLIVMLFTVLVEQGILIVSAGGIPDLPPLAAAILYTLALILQIDHLCPCTAEDTNREPAWHVYFGSWAAMFVFDIVAIIKLALTARSLTLDLVCTSVAIGVRWCLGLALFATRLDRGGHIRLPDDVEYGTMGTDNSNDQGGGSSEPTKQSALRQSVRKEVDAAGGIWPWVKRFQIFLPWIWPSSAPRIKLRILTSLGLVLTTTGLELVMPRLYSVFVESLAQVYKDKDFSLIWPPLLVYTVTQSLLAGLSTLRSLVWSKVKIDRRRLASTSIHAHVMRHDARFHNQTNSTDINTAIDNGVIVCETFDFLVLQVVPQIITVIVAGTTIFSLFGPHVALVQASVIALDMIVVSRSTRVQMPIQDAKMIAHQEMKRRREGALKAWTTVALYGQIDREIDDFTTILQTETGLELKHLISWYGFQFSTSTMFTVGCFSATALAILYGLQAGGTFGPVVMFTNYWALLQTPLKFFTRIPGRLFQDLSTADRLRRLLADKPTMRYGTAAPRPVRDSIMLKNVSFSYPDSGKPIFKDLTLRILPKTTTAIVGPSAAGKTTIFNLLARQFDPDEGSIEVDHQDIRALQRGA</sequence>
<evidence type="ECO:0000256" key="2">
    <source>
        <dbReference type="ARBA" id="ARBA00022692"/>
    </source>
</evidence>
<dbReference type="SUPFAM" id="SSF90123">
    <property type="entry name" value="ABC transporter transmembrane region"/>
    <property type="match status" value="1"/>
</dbReference>
<dbReference type="Gene3D" id="1.20.1560.10">
    <property type="entry name" value="ABC transporter type 1, transmembrane domain"/>
    <property type="match status" value="1"/>
</dbReference>
<feature type="transmembrane region" description="Helical" evidence="6">
    <location>
        <begin position="280"/>
        <end position="300"/>
    </location>
</feature>
<dbReference type="EMBL" id="NKCL01000253">
    <property type="protein sequence ID" value="RSL77342.1"/>
    <property type="molecule type" value="Genomic_DNA"/>
</dbReference>
<comment type="subcellular location">
    <subcellularLocation>
        <location evidence="1">Membrane</location>
        <topology evidence="1">Multi-pass membrane protein</topology>
    </subcellularLocation>
</comment>
<dbReference type="SUPFAM" id="SSF52540">
    <property type="entry name" value="P-loop containing nucleoside triphosphate hydrolases"/>
    <property type="match status" value="1"/>
</dbReference>
<feature type="transmembrane region" description="Helical" evidence="6">
    <location>
        <begin position="42"/>
        <end position="67"/>
    </location>
</feature>
<dbReference type="GO" id="GO:0005524">
    <property type="term" value="F:ATP binding"/>
    <property type="evidence" value="ECO:0007669"/>
    <property type="project" value="InterPro"/>
</dbReference>
<evidence type="ECO:0000259" key="7">
    <source>
        <dbReference type="PROSITE" id="PS50929"/>
    </source>
</evidence>
<feature type="domain" description="ABC transmembrane type-1" evidence="7">
    <location>
        <begin position="237"/>
        <end position="515"/>
    </location>
</feature>
<dbReference type="InterPro" id="IPR003439">
    <property type="entry name" value="ABC_transporter-like_ATP-bd"/>
</dbReference>
<evidence type="ECO:0000256" key="3">
    <source>
        <dbReference type="ARBA" id="ARBA00022989"/>
    </source>
</evidence>
<evidence type="ECO:0000256" key="5">
    <source>
        <dbReference type="SAM" id="MobiDB-lite"/>
    </source>
</evidence>
<protein>
    <recommendedName>
        <fullName evidence="7">ABC transmembrane type-1 domain-containing protein</fullName>
    </recommendedName>
</protein>
<accession>A0A428RIK8</accession>
<evidence type="ECO:0000313" key="8">
    <source>
        <dbReference type="EMBL" id="RSL77342.1"/>
    </source>
</evidence>
<dbReference type="GO" id="GO:0016020">
    <property type="term" value="C:membrane"/>
    <property type="evidence" value="ECO:0007669"/>
    <property type="project" value="UniProtKB-SubCell"/>
</dbReference>
<feature type="transmembrane region" description="Helical" evidence="6">
    <location>
        <begin position="12"/>
        <end position="30"/>
    </location>
</feature>
<dbReference type="Proteomes" id="UP000287972">
    <property type="component" value="Unassembled WGS sequence"/>
</dbReference>
<dbReference type="Pfam" id="PF00664">
    <property type="entry name" value="ABC_membrane"/>
    <property type="match status" value="1"/>
</dbReference>
<dbReference type="GO" id="GO:0140359">
    <property type="term" value="F:ABC-type transporter activity"/>
    <property type="evidence" value="ECO:0007669"/>
    <property type="project" value="InterPro"/>
</dbReference>
<dbReference type="PANTHER" id="PTHR24221:SF654">
    <property type="entry name" value="ATP-BINDING CASSETTE SUB-FAMILY B MEMBER 6"/>
    <property type="match status" value="1"/>
</dbReference>
<evidence type="ECO:0000313" key="9">
    <source>
        <dbReference type="Proteomes" id="UP000287972"/>
    </source>
</evidence>
<feature type="compositionally biased region" description="Polar residues" evidence="5">
    <location>
        <begin position="176"/>
        <end position="194"/>
    </location>
</feature>
<feature type="region of interest" description="Disordered" evidence="5">
    <location>
        <begin position="175"/>
        <end position="194"/>
    </location>
</feature>
<dbReference type="PROSITE" id="PS51257">
    <property type="entry name" value="PROKAR_LIPOPROTEIN"/>
    <property type="match status" value="1"/>
</dbReference>
<keyword evidence="3 6" id="KW-1133">Transmembrane helix</keyword>
<proteinExistence type="predicted"/>
<dbReference type="AlphaFoldDB" id="A0A428RIK8"/>
<evidence type="ECO:0000256" key="1">
    <source>
        <dbReference type="ARBA" id="ARBA00004141"/>
    </source>
</evidence>
<dbReference type="InterPro" id="IPR011527">
    <property type="entry name" value="ABC1_TM_dom"/>
</dbReference>
<evidence type="ECO:0000256" key="4">
    <source>
        <dbReference type="ARBA" id="ARBA00023136"/>
    </source>
</evidence>